<proteinExistence type="predicted"/>
<dbReference type="Proteomes" id="UP000494260">
    <property type="component" value="Unassembled WGS sequence"/>
</dbReference>
<accession>A0A6P2YFY0</accession>
<evidence type="ECO:0000313" key="3">
    <source>
        <dbReference type="Proteomes" id="UP000494260"/>
    </source>
</evidence>
<dbReference type="EMBL" id="CABVQH010000025">
    <property type="protein sequence ID" value="VWD20921.1"/>
    <property type="molecule type" value="Genomic_DNA"/>
</dbReference>
<dbReference type="AlphaFoldDB" id="A0A6P2YFY0"/>
<protein>
    <submittedName>
        <fullName evidence="2">AraC family transcriptional regulator</fullName>
    </submittedName>
</protein>
<evidence type="ECO:0000256" key="1">
    <source>
        <dbReference type="SAM" id="MobiDB-lite"/>
    </source>
</evidence>
<name>A0A6P2YFY0_BURL3</name>
<organism evidence="2 3">
    <name type="scientific">Burkholderia lata (strain ATCC 17760 / DSM 23089 / LMG 22485 / NCIMB 9086 / R18194 / 383)</name>
    <dbReference type="NCBI Taxonomy" id="482957"/>
    <lineage>
        <taxon>Bacteria</taxon>
        <taxon>Pseudomonadati</taxon>
        <taxon>Pseudomonadota</taxon>
        <taxon>Betaproteobacteria</taxon>
        <taxon>Burkholderiales</taxon>
        <taxon>Burkholderiaceae</taxon>
        <taxon>Burkholderia</taxon>
        <taxon>Burkholderia cepacia complex</taxon>
    </lineage>
</organism>
<evidence type="ECO:0000313" key="2">
    <source>
        <dbReference type="EMBL" id="VWD20921.1"/>
    </source>
</evidence>
<gene>
    <name evidence="2" type="ORF">BLA18109_05934</name>
</gene>
<feature type="region of interest" description="Disordered" evidence="1">
    <location>
        <begin position="172"/>
        <end position="209"/>
    </location>
</feature>
<sequence length="209" mass="23028">MQRPGQCGGTDAGYTGSVGTLAPDARRHATDASRPRLARCMNIRIAVLSLFQWFAAATPAAFAGHAVVIPASPECTGSRLFQQVQWYENHRKLACPILRLFCLNFRICALHTAQRRAMRSPAMQIRMIRLISHRFRQSRARDSPYDVTAVPAPLPGHQQGIAAAHLAPITSPSAHAPWKSTPERRRYSASRPITPLALLPGRPRPGSLR</sequence>
<feature type="compositionally biased region" description="Low complexity" evidence="1">
    <location>
        <begin position="195"/>
        <end position="209"/>
    </location>
</feature>
<reference evidence="2 3" key="1">
    <citation type="submission" date="2019-09" db="EMBL/GenBank/DDBJ databases">
        <authorList>
            <person name="Depoorter E."/>
        </authorList>
    </citation>
    <scope>NUCLEOTIDE SEQUENCE [LARGE SCALE GENOMIC DNA]</scope>
    <source>
        <strain evidence="2">R-18109</strain>
    </source>
</reference>